<evidence type="ECO:0000313" key="5">
    <source>
        <dbReference type="Proteomes" id="UP000011910"/>
    </source>
</evidence>
<dbReference type="STRING" id="1279009.ADICEAN_03349"/>
<keyword evidence="1" id="KW-0560">Oxidoreductase</keyword>
<dbReference type="Pfam" id="PF16653">
    <property type="entry name" value="Sacchrp_dh_C"/>
    <property type="match status" value="1"/>
</dbReference>
<proteinExistence type="predicted"/>
<dbReference type="InterPro" id="IPR051168">
    <property type="entry name" value="AASS"/>
</dbReference>
<dbReference type="AlphaFoldDB" id="M7NSQ9"/>
<dbReference type="Gene3D" id="3.30.360.10">
    <property type="entry name" value="Dihydrodipicolinate Reductase, domain 2"/>
    <property type="match status" value="1"/>
</dbReference>
<dbReference type="RefSeq" id="WP_009196732.1">
    <property type="nucleotide sequence ID" value="NZ_AODQ01000108.1"/>
</dbReference>
<accession>M7NSQ9</accession>
<protein>
    <submittedName>
        <fullName evidence="4">Spermidine synthase</fullName>
    </submittedName>
</protein>
<dbReference type="eggNOG" id="COG1748">
    <property type="taxonomic scope" value="Bacteria"/>
</dbReference>
<organism evidence="4 5">
    <name type="scientific">Cesiribacter andamanensis AMV16</name>
    <dbReference type="NCBI Taxonomy" id="1279009"/>
    <lineage>
        <taxon>Bacteria</taxon>
        <taxon>Pseudomonadati</taxon>
        <taxon>Bacteroidota</taxon>
        <taxon>Cytophagia</taxon>
        <taxon>Cytophagales</taxon>
        <taxon>Cesiribacteraceae</taxon>
        <taxon>Cesiribacter</taxon>
    </lineage>
</organism>
<dbReference type="SUPFAM" id="SSF55347">
    <property type="entry name" value="Glyceraldehyde-3-phosphate dehydrogenase-like, C-terminal domain"/>
    <property type="match status" value="1"/>
</dbReference>
<dbReference type="PANTHER" id="PTHR11133">
    <property type="entry name" value="SACCHAROPINE DEHYDROGENASE"/>
    <property type="match status" value="1"/>
</dbReference>
<evidence type="ECO:0000256" key="1">
    <source>
        <dbReference type="ARBA" id="ARBA00023002"/>
    </source>
</evidence>
<evidence type="ECO:0000313" key="4">
    <source>
        <dbReference type="EMBL" id="EMR01534.1"/>
    </source>
</evidence>
<keyword evidence="5" id="KW-1185">Reference proteome</keyword>
<dbReference type="PATRIC" id="fig|1279009.4.peg.3393"/>
<evidence type="ECO:0000259" key="3">
    <source>
        <dbReference type="Pfam" id="PF16653"/>
    </source>
</evidence>
<name>M7NSQ9_9BACT</name>
<sequence length="453" mass="51428">MKHILVIGAGRSATSLLEYLKRYVLQAPVRLTIADAEPGLARQKAGDQPHERIASTGLDIFKQEELWDHIRQADVVISMVPAHFHIHVVKGCLYHKKHMLSASYVSEEIRQLDAQAREADILILKECGLDPGIDHMTAMEALDRIRTEGGTLTAFRSYTGGLVAPESDTNPWGYKFSWNPRNVVLAGQGVARYLRNGEYKYVPYHRLFSRVEQIELEGYAPFEGYPNRDSLGYRSLYGIDEIPTLIRGTLRKRGYCQAWNALVQLGMTDDSFQMQGLGQMRLRDFTNAFLAYDPELGVEEKFCRLMGIDQASELYNRIAWLGLFSKDPLPLQQGSPAQVLQAILEEKWKLEPQDKDMVVMQHIFDWQQQGVQKRLYSSLVSLGDDQLHTAMAKTVGWPLAIAARLLVEGKLERRGVCIPVTPDLYQPILKELRELGIQFSEREEVLNAEAAKR</sequence>
<comment type="caution">
    <text evidence="4">The sequence shown here is derived from an EMBL/GenBank/DDBJ whole genome shotgun (WGS) entry which is preliminary data.</text>
</comment>
<feature type="domain" description="Saccharopine dehydrogenase-like C-terminal" evidence="3">
    <location>
        <begin position="128"/>
        <end position="437"/>
    </location>
</feature>
<dbReference type="Gene3D" id="3.40.50.720">
    <property type="entry name" value="NAD(P)-binding Rossmann-like Domain"/>
    <property type="match status" value="1"/>
</dbReference>
<dbReference type="GO" id="GO:0004753">
    <property type="term" value="F:saccharopine dehydrogenase activity"/>
    <property type="evidence" value="ECO:0007669"/>
    <property type="project" value="TreeGrafter"/>
</dbReference>
<dbReference type="SUPFAM" id="SSF51735">
    <property type="entry name" value="NAD(P)-binding Rossmann-fold domains"/>
    <property type="match status" value="1"/>
</dbReference>
<dbReference type="GO" id="GO:0019878">
    <property type="term" value="P:lysine biosynthetic process via aminoadipic acid"/>
    <property type="evidence" value="ECO:0007669"/>
    <property type="project" value="TreeGrafter"/>
</dbReference>
<dbReference type="Proteomes" id="UP000011910">
    <property type="component" value="Unassembled WGS sequence"/>
</dbReference>
<dbReference type="InterPro" id="IPR036291">
    <property type="entry name" value="NAD(P)-bd_dom_sf"/>
</dbReference>
<dbReference type="InterPro" id="IPR032095">
    <property type="entry name" value="Sacchrp_dh-like_C"/>
</dbReference>
<dbReference type="OrthoDB" id="973788at2"/>
<evidence type="ECO:0000259" key="2">
    <source>
        <dbReference type="Pfam" id="PF03435"/>
    </source>
</evidence>
<feature type="domain" description="Saccharopine dehydrogenase NADP binding" evidence="2">
    <location>
        <begin position="4"/>
        <end position="123"/>
    </location>
</feature>
<dbReference type="PANTHER" id="PTHR11133:SF22">
    <property type="entry name" value="ALPHA-AMINOADIPIC SEMIALDEHYDE SYNTHASE, MITOCHONDRIAL"/>
    <property type="match status" value="1"/>
</dbReference>
<dbReference type="Gene3D" id="1.10.1870.10">
    <property type="entry name" value="Domain 3, Saccharopine reductase"/>
    <property type="match status" value="1"/>
</dbReference>
<reference evidence="4 5" key="1">
    <citation type="journal article" date="2013" name="Genome Announc.">
        <title>Draft Genome Sequence of Cesiribacter andamanensis Strain AMV16T, Isolated from a Soil Sample from a Mud Volcano in the Andaman Islands, India.</title>
        <authorList>
            <person name="Shivaji S."/>
            <person name="Ara S."/>
            <person name="Begum Z."/>
            <person name="Srinivas T.N."/>
            <person name="Singh A."/>
            <person name="Kumar Pinnaka A."/>
        </authorList>
    </citation>
    <scope>NUCLEOTIDE SEQUENCE [LARGE SCALE GENOMIC DNA]</scope>
    <source>
        <strain evidence="4 5">AMV16</strain>
    </source>
</reference>
<dbReference type="GO" id="GO:0005737">
    <property type="term" value="C:cytoplasm"/>
    <property type="evidence" value="ECO:0007669"/>
    <property type="project" value="TreeGrafter"/>
</dbReference>
<dbReference type="Pfam" id="PF03435">
    <property type="entry name" value="Sacchrp_dh_NADP"/>
    <property type="match status" value="1"/>
</dbReference>
<dbReference type="EMBL" id="AODQ01000108">
    <property type="protein sequence ID" value="EMR01534.1"/>
    <property type="molecule type" value="Genomic_DNA"/>
</dbReference>
<dbReference type="InterPro" id="IPR005097">
    <property type="entry name" value="Sacchrp_dh_NADP-bd"/>
</dbReference>
<gene>
    <name evidence="4" type="ORF">ADICEAN_03349</name>
</gene>